<comment type="similarity">
    <text evidence="1">Belongs to the membrane fusion protein (MFP) (TC 8.A.1) family.</text>
</comment>
<sequence>MNKITPLLKKSIPLALVIISIPLAMYLLDSGKMEKPQWKKGGKPKQRIVRVVDLQKGSVIPKWQSSGMVKANETVNVLAQVSGKVTQVNAIARPGALLERGELLAKVDDIDYVLALRSQQSQLVQAQASLELERGDQILAKEELALLEGVDQNSLETALVLREPQLLMAQAKLDIAKANVEKAEIALQRTNIVMPFKGKIVSKSIGRGSRVGQNSNLFKIVNVDTFWVEVKIPRTFLGLFDSTKAAVITQPKLWGEDVTRTAKFVSVLPELDTRDRQVKVLLAIDNPLSLNADNIVDANKPPIFINDFLSIELQGEAINDAWVIKSNWLQADDSIWVVDRANTLQKRFVDVLFKSRDSIYIRADFIKGDRALSEKPGIASVGLEVRPININKPRKIKQVSTNEHDLIDKKKQQRRERGKF</sequence>
<feature type="domain" description="CzcB-like barrel-sandwich hybrid" evidence="3">
    <location>
        <begin position="74"/>
        <end position="221"/>
    </location>
</feature>
<evidence type="ECO:0000313" key="5">
    <source>
        <dbReference type="Proteomes" id="UP001248581"/>
    </source>
</evidence>
<protein>
    <submittedName>
        <fullName evidence="4">Efflux RND transporter periplasmic adaptor subunit</fullName>
    </submittedName>
</protein>
<feature type="region of interest" description="Disordered" evidence="2">
    <location>
        <begin position="401"/>
        <end position="420"/>
    </location>
</feature>
<dbReference type="EMBL" id="CP134146">
    <property type="protein sequence ID" value="WNC68190.1"/>
    <property type="molecule type" value="Genomic_DNA"/>
</dbReference>
<evidence type="ECO:0000259" key="3">
    <source>
        <dbReference type="Pfam" id="PF25973"/>
    </source>
</evidence>
<dbReference type="NCBIfam" id="TIGR01730">
    <property type="entry name" value="RND_mfp"/>
    <property type="match status" value="1"/>
</dbReference>
<gene>
    <name evidence="4" type="ORF">RI845_16890</name>
</gene>
<reference evidence="5" key="1">
    <citation type="submission" date="2023-09" db="EMBL/GenBank/DDBJ databases">
        <authorList>
            <person name="Li S."/>
            <person name="Li X."/>
            <person name="Zhang C."/>
            <person name="Zhao Z."/>
        </authorList>
    </citation>
    <scope>NUCLEOTIDE SEQUENCE [LARGE SCALE GENOMIC DNA]</scope>
    <source>
        <strain evidence="5">SQ345</strain>
    </source>
</reference>
<dbReference type="Pfam" id="PF25973">
    <property type="entry name" value="BSH_CzcB"/>
    <property type="match status" value="1"/>
</dbReference>
<dbReference type="InterPro" id="IPR006143">
    <property type="entry name" value="RND_pump_MFP"/>
</dbReference>
<evidence type="ECO:0000256" key="1">
    <source>
        <dbReference type="ARBA" id="ARBA00009477"/>
    </source>
</evidence>
<evidence type="ECO:0000256" key="2">
    <source>
        <dbReference type="SAM" id="MobiDB-lite"/>
    </source>
</evidence>
<accession>A0ABY9THP4</accession>
<dbReference type="PANTHER" id="PTHR30469">
    <property type="entry name" value="MULTIDRUG RESISTANCE PROTEIN MDTA"/>
    <property type="match status" value="1"/>
</dbReference>
<dbReference type="PANTHER" id="PTHR30469:SF15">
    <property type="entry name" value="HLYD FAMILY OF SECRETION PROTEINS"/>
    <property type="match status" value="1"/>
</dbReference>
<dbReference type="RefSeq" id="WP_348387347.1">
    <property type="nucleotide sequence ID" value="NZ_CP134146.1"/>
</dbReference>
<dbReference type="SUPFAM" id="SSF111369">
    <property type="entry name" value="HlyD-like secretion proteins"/>
    <property type="match status" value="1"/>
</dbReference>
<organism evidence="4 5">
    <name type="scientific">Thalassotalea nanhaiensis</name>
    <dbReference type="NCBI Taxonomy" id="3065648"/>
    <lineage>
        <taxon>Bacteria</taxon>
        <taxon>Pseudomonadati</taxon>
        <taxon>Pseudomonadota</taxon>
        <taxon>Gammaproteobacteria</taxon>
        <taxon>Alteromonadales</taxon>
        <taxon>Colwelliaceae</taxon>
        <taxon>Thalassotalea</taxon>
    </lineage>
</organism>
<keyword evidence="5" id="KW-1185">Reference proteome</keyword>
<evidence type="ECO:0000313" key="4">
    <source>
        <dbReference type="EMBL" id="WNC68190.1"/>
    </source>
</evidence>
<proteinExistence type="inferred from homology"/>
<dbReference type="InterPro" id="IPR058647">
    <property type="entry name" value="BSH_CzcB-like"/>
</dbReference>
<dbReference type="Gene3D" id="2.40.30.170">
    <property type="match status" value="1"/>
</dbReference>
<feature type="compositionally biased region" description="Basic residues" evidence="2">
    <location>
        <begin position="411"/>
        <end position="420"/>
    </location>
</feature>
<name>A0ABY9THP4_9GAMM</name>
<dbReference type="Gene3D" id="1.10.287.470">
    <property type="entry name" value="Helix hairpin bin"/>
    <property type="match status" value="1"/>
</dbReference>
<dbReference type="Gene3D" id="2.40.50.100">
    <property type="match status" value="1"/>
</dbReference>
<dbReference type="Proteomes" id="UP001248581">
    <property type="component" value="Chromosome"/>
</dbReference>